<evidence type="ECO:0000313" key="2">
    <source>
        <dbReference type="Proteomes" id="UP000324222"/>
    </source>
</evidence>
<dbReference type="AlphaFoldDB" id="A0A5B7EKA3"/>
<accession>A0A5B7EKA3</accession>
<reference evidence="1 2" key="1">
    <citation type="submission" date="2019-05" db="EMBL/GenBank/DDBJ databases">
        <title>Another draft genome of Portunus trituberculatus and its Hox gene families provides insights of decapod evolution.</title>
        <authorList>
            <person name="Jeong J.-H."/>
            <person name="Song I."/>
            <person name="Kim S."/>
            <person name="Choi T."/>
            <person name="Kim D."/>
            <person name="Ryu S."/>
            <person name="Kim W."/>
        </authorList>
    </citation>
    <scope>NUCLEOTIDE SEQUENCE [LARGE SCALE GENOMIC DNA]</scope>
    <source>
        <tissue evidence="1">Muscle</tissue>
    </source>
</reference>
<dbReference type="Proteomes" id="UP000324222">
    <property type="component" value="Unassembled WGS sequence"/>
</dbReference>
<gene>
    <name evidence="1" type="ORF">E2C01_028304</name>
</gene>
<sequence length="60" mass="6299">MAVDRLTLKRRGEHGGHDLSCSSCLAVHQLPIIQCPASCPGLCALLVLRPQCLALCSAGD</sequence>
<proteinExistence type="predicted"/>
<organism evidence="1 2">
    <name type="scientific">Portunus trituberculatus</name>
    <name type="common">Swimming crab</name>
    <name type="synonym">Neptunus trituberculatus</name>
    <dbReference type="NCBI Taxonomy" id="210409"/>
    <lineage>
        <taxon>Eukaryota</taxon>
        <taxon>Metazoa</taxon>
        <taxon>Ecdysozoa</taxon>
        <taxon>Arthropoda</taxon>
        <taxon>Crustacea</taxon>
        <taxon>Multicrustacea</taxon>
        <taxon>Malacostraca</taxon>
        <taxon>Eumalacostraca</taxon>
        <taxon>Eucarida</taxon>
        <taxon>Decapoda</taxon>
        <taxon>Pleocyemata</taxon>
        <taxon>Brachyura</taxon>
        <taxon>Eubrachyura</taxon>
        <taxon>Portunoidea</taxon>
        <taxon>Portunidae</taxon>
        <taxon>Portuninae</taxon>
        <taxon>Portunus</taxon>
    </lineage>
</organism>
<keyword evidence="2" id="KW-1185">Reference proteome</keyword>
<name>A0A5B7EKA3_PORTR</name>
<evidence type="ECO:0000313" key="1">
    <source>
        <dbReference type="EMBL" id="MPC34901.1"/>
    </source>
</evidence>
<comment type="caution">
    <text evidence="1">The sequence shown here is derived from an EMBL/GenBank/DDBJ whole genome shotgun (WGS) entry which is preliminary data.</text>
</comment>
<protein>
    <submittedName>
        <fullName evidence="1">Uncharacterized protein</fullName>
    </submittedName>
</protein>
<dbReference type="EMBL" id="VSRR010003155">
    <property type="protein sequence ID" value="MPC34901.1"/>
    <property type="molecule type" value="Genomic_DNA"/>
</dbReference>